<dbReference type="PROSITE" id="PS50887">
    <property type="entry name" value="GGDEF"/>
    <property type="match status" value="1"/>
</dbReference>
<evidence type="ECO:0000256" key="5">
    <source>
        <dbReference type="ARBA" id="ARBA00022692"/>
    </source>
</evidence>
<sequence>MLRRKYLFVGALTILMVAGFMATSLTSYFVARDSLASSISDQMLPLTSDNIYSEIQRDLLRPILISSVMATDTFVRDWALTGEDDADRIIAYLTEIQNEYDTITAFYVSEESRQYYHPTGVLKTVTAEDPDDIWYFRVRDMRTPFEVNVDTDTADRSRVSIFINYRVLDYQGRYIGATGVGLSVQAVTRLIDTYQQRYDRTIYFVDRQGNVTLTGRDYQGVNRLQDRAGFSPLATQILSTPSTSQDFIDPSGDHIYLNSRLVPEFDWYLIVEQRGTATEARLDSTLLRNLSLSGGIMILVLLIAHFTLRSYQRKLEDMATTDRLTGIANRHLFESIFEHIARSIKRYPRPVSLISIDIDYFKKVNDTHGHHAGDLVLQGVCTVIQENARDSDTLCRWGGEEFVMLLDNCSLEEAVKRAEIIREAVKAHKIAFGRMTISVTLSMGVTGYHVGEPLERVLSRADTALYEAKEAGRDRVITAN</sequence>
<dbReference type="RefSeq" id="WP_058020883.1">
    <property type="nucleotide sequence ID" value="NZ_CP013189.1"/>
</dbReference>
<dbReference type="GO" id="GO:0043709">
    <property type="term" value="P:cell adhesion involved in single-species biofilm formation"/>
    <property type="evidence" value="ECO:0007669"/>
    <property type="project" value="TreeGrafter"/>
</dbReference>
<dbReference type="GO" id="GO:1902201">
    <property type="term" value="P:negative regulation of bacterial-type flagellum-dependent cell motility"/>
    <property type="evidence" value="ECO:0007669"/>
    <property type="project" value="TreeGrafter"/>
</dbReference>
<dbReference type="GO" id="GO:0052621">
    <property type="term" value="F:diguanylate cyclase activity"/>
    <property type="evidence" value="ECO:0007669"/>
    <property type="project" value="UniProtKB-EC"/>
</dbReference>
<evidence type="ECO:0000256" key="1">
    <source>
        <dbReference type="ARBA" id="ARBA00001946"/>
    </source>
</evidence>
<name>A0A0S2KAU8_9GAMM</name>
<dbReference type="Pfam" id="PF00990">
    <property type="entry name" value="GGDEF"/>
    <property type="match status" value="1"/>
</dbReference>
<evidence type="ECO:0000313" key="10">
    <source>
        <dbReference type="Proteomes" id="UP000065641"/>
    </source>
</evidence>
<dbReference type="SUPFAM" id="SSF55073">
    <property type="entry name" value="Nucleotide cyclase"/>
    <property type="match status" value="1"/>
</dbReference>
<protein>
    <recommendedName>
        <fullName evidence="3">diguanylate cyclase</fullName>
        <ecNumber evidence="3">2.7.7.65</ecNumber>
    </recommendedName>
</protein>
<dbReference type="GO" id="GO:0005886">
    <property type="term" value="C:plasma membrane"/>
    <property type="evidence" value="ECO:0007669"/>
    <property type="project" value="UniProtKB-SubCell"/>
</dbReference>
<evidence type="ECO:0000256" key="4">
    <source>
        <dbReference type="ARBA" id="ARBA00022475"/>
    </source>
</evidence>
<dbReference type="PATRIC" id="fig|1249552.3.peg.659"/>
<dbReference type="OrthoDB" id="5496380at2"/>
<dbReference type="Pfam" id="PF02743">
    <property type="entry name" value="dCache_1"/>
    <property type="match status" value="1"/>
</dbReference>
<keyword evidence="10" id="KW-1185">Reference proteome</keyword>
<dbReference type="EMBL" id="CP013189">
    <property type="protein sequence ID" value="ALO45337.1"/>
    <property type="molecule type" value="Genomic_DNA"/>
</dbReference>
<comment type="cofactor">
    <cofactor evidence="1">
        <name>Mg(2+)</name>
        <dbReference type="ChEBI" id="CHEBI:18420"/>
    </cofactor>
</comment>
<gene>
    <name evidence="9" type="ORF">PS2015_654</name>
</gene>
<keyword evidence="5" id="KW-0812">Transmembrane</keyword>
<dbReference type="AlphaFoldDB" id="A0A0S2KAU8"/>
<dbReference type="NCBIfam" id="TIGR00254">
    <property type="entry name" value="GGDEF"/>
    <property type="match status" value="1"/>
</dbReference>
<dbReference type="InterPro" id="IPR050469">
    <property type="entry name" value="Diguanylate_Cyclase"/>
</dbReference>
<keyword evidence="4" id="KW-1003">Cell membrane</keyword>
<evidence type="ECO:0000313" key="9">
    <source>
        <dbReference type="EMBL" id="ALO45337.1"/>
    </source>
</evidence>
<dbReference type="InterPro" id="IPR043128">
    <property type="entry name" value="Rev_trsase/Diguanyl_cyclase"/>
</dbReference>
<dbReference type="Proteomes" id="UP000065641">
    <property type="component" value="Chromosome"/>
</dbReference>
<dbReference type="PANTHER" id="PTHR45138">
    <property type="entry name" value="REGULATORY COMPONENTS OF SENSORY TRANSDUCTION SYSTEM"/>
    <property type="match status" value="1"/>
</dbReference>
<dbReference type="FunFam" id="3.30.70.270:FF:000001">
    <property type="entry name" value="Diguanylate cyclase domain protein"/>
    <property type="match status" value="1"/>
</dbReference>
<dbReference type="InterPro" id="IPR029787">
    <property type="entry name" value="Nucleotide_cyclase"/>
</dbReference>
<feature type="domain" description="GGDEF" evidence="8">
    <location>
        <begin position="349"/>
        <end position="480"/>
    </location>
</feature>
<dbReference type="InterPro" id="IPR000160">
    <property type="entry name" value="GGDEF_dom"/>
</dbReference>
<organism evidence="9 10">
    <name type="scientific">Pseudohongiella spirulinae</name>
    <dbReference type="NCBI Taxonomy" id="1249552"/>
    <lineage>
        <taxon>Bacteria</taxon>
        <taxon>Pseudomonadati</taxon>
        <taxon>Pseudomonadota</taxon>
        <taxon>Gammaproteobacteria</taxon>
        <taxon>Pseudomonadales</taxon>
        <taxon>Pseudohongiellaceae</taxon>
        <taxon>Pseudohongiella</taxon>
    </lineage>
</organism>
<evidence type="ECO:0000256" key="7">
    <source>
        <dbReference type="ARBA" id="ARBA00023136"/>
    </source>
</evidence>
<evidence type="ECO:0000256" key="2">
    <source>
        <dbReference type="ARBA" id="ARBA00004651"/>
    </source>
</evidence>
<dbReference type="InterPro" id="IPR033479">
    <property type="entry name" value="dCache_1"/>
</dbReference>
<dbReference type="SMART" id="SM00267">
    <property type="entry name" value="GGDEF"/>
    <property type="match status" value="1"/>
</dbReference>
<keyword evidence="6" id="KW-1133">Transmembrane helix</keyword>
<dbReference type="CDD" id="cd01949">
    <property type="entry name" value="GGDEF"/>
    <property type="match status" value="1"/>
</dbReference>
<dbReference type="PANTHER" id="PTHR45138:SF26">
    <property type="entry name" value="DIGUANYLATE CYCLASE"/>
    <property type="match status" value="1"/>
</dbReference>
<evidence type="ECO:0000256" key="6">
    <source>
        <dbReference type="ARBA" id="ARBA00022989"/>
    </source>
</evidence>
<reference evidence="9 10" key="1">
    <citation type="submission" date="2015-11" db="EMBL/GenBank/DDBJ databases">
        <authorList>
            <person name="Zhang Y."/>
            <person name="Guo Z."/>
        </authorList>
    </citation>
    <scope>NUCLEOTIDE SEQUENCE [LARGE SCALE GENOMIC DNA]</scope>
    <source>
        <strain evidence="9 10">KCTC 32221</strain>
    </source>
</reference>
<proteinExistence type="predicted"/>
<keyword evidence="7" id="KW-0472">Membrane</keyword>
<dbReference type="EC" id="2.7.7.65" evidence="3"/>
<comment type="subcellular location">
    <subcellularLocation>
        <location evidence="2">Cell membrane</location>
        <topology evidence="2">Multi-pass membrane protein</topology>
    </subcellularLocation>
</comment>
<dbReference type="STRING" id="1249552.PS2015_654"/>
<dbReference type="KEGG" id="pspi:PS2015_654"/>
<evidence type="ECO:0000259" key="8">
    <source>
        <dbReference type="PROSITE" id="PS50887"/>
    </source>
</evidence>
<evidence type="ECO:0000256" key="3">
    <source>
        <dbReference type="ARBA" id="ARBA00012528"/>
    </source>
</evidence>
<dbReference type="Gene3D" id="3.30.70.270">
    <property type="match status" value="1"/>
</dbReference>
<accession>A0A0S2KAU8</accession>